<dbReference type="FunFam" id="3.40.50.720:FF:000065">
    <property type="entry name" value="UDP-glucuronic acid decarboxylase 1"/>
    <property type="match status" value="1"/>
</dbReference>
<evidence type="ECO:0000256" key="4">
    <source>
        <dbReference type="ARBA" id="ARBA00007505"/>
    </source>
</evidence>
<evidence type="ECO:0000256" key="13">
    <source>
        <dbReference type="ARBA" id="ARBA00023180"/>
    </source>
</evidence>
<dbReference type="Proteomes" id="UP000231246">
    <property type="component" value="Unassembled WGS sequence"/>
</dbReference>
<evidence type="ECO:0000313" key="17">
    <source>
        <dbReference type="Proteomes" id="UP000231246"/>
    </source>
</evidence>
<comment type="similarity">
    <text evidence="4">Belongs to the NAD(P)-dependent epimerase/dehydratase family. UDP-glucuronic acid decarboxylase subfamily.</text>
</comment>
<evidence type="ECO:0000313" key="16">
    <source>
        <dbReference type="EMBL" id="PIP61947.1"/>
    </source>
</evidence>
<dbReference type="Gene3D" id="3.40.50.720">
    <property type="entry name" value="NAD(P)-binding Rossmann-like Domain"/>
    <property type="match status" value="1"/>
</dbReference>
<keyword evidence="12" id="KW-0472">Membrane</keyword>
<dbReference type="GO" id="GO:0033320">
    <property type="term" value="P:UDP-D-xylose biosynthetic process"/>
    <property type="evidence" value="ECO:0007669"/>
    <property type="project" value="UniProtKB-UniPathway"/>
</dbReference>
<comment type="subcellular location">
    <subcellularLocation>
        <location evidence="2">Golgi apparatus</location>
        <location evidence="2">Golgi stack membrane</location>
        <topology evidence="2">Single-pass type II membrane protein</topology>
    </subcellularLocation>
</comment>
<dbReference type="CDD" id="cd05230">
    <property type="entry name" value="UGD_SDR_e"/>
    <property type="match status" value="1"/>
</dbReference>
<protein>
    <recommendedName>
        <fullName evidence="5">UDP-glucuronate decarboxylase</fullName>
        <ecNumber evidence="5">4.1.1.35</ecNumber>
    </recommendedName>
</protein>
<keyword evidence="10" id="KW-0520">NAD</keyword>
<name>A0A2H0BW90_9BACT</name>
<evidence type="ECO:0000256" key="12">
    <source>
        <dbReference type="ARBA" id="ARBA00023136"/>
    </source>
</evidence>
<dbReference type="InterPro" id="IPR044516">
    <property type="entry name" value="UXS-like"/>
</dbReference>
<keyword evidence="13" id="KW-0325">Glycoprotein</keyword>
<dbReference type="EC" id="4.1.1.35" evidence="5"/>
<comment type="pathway">
    <text evidence="3">Nucleotide-sugar biosynthesis; UDP-alpha-D-xylose biosynthesis; UDP-alpha-D-xylose from UDP-alpha-D-glucuronate: step 1/1.</text>
</comment>
<accession>A0A2H0BW90</accession>
<feature type="domain" description="NAD(P)-binding" evidence="15">
    <location>
        <begin position="7"/>
        <end position="307"/>
    </location>
</feature>
<evidence type="ECO:0000256" key="9">
    <source>
        <dbReference type="ARBA" id="ARBA00022989"/>
    </source>
</evidence>
<comment type="caution">
    <text evidence="16">The sequence shown here is derived from an EMBL/GenBank/DDBJ whole genome shotgun (WGS) entry which is preliminary data.</text>
</comment>
<keyword evidence="11" id="KW-0333">Golgi apparatus</keyword>
<evidence type="ECO:0000256" key="10">
    <source>
        <dbReference type="ARBA" id="ARBA00023027"/>
    </source>
</evidence>
<evidence type="ECO:0000259" key="15">
    <source>
        <dbReference type="Pfam" id="PF16363"/>
    </source>
</evidence>
<dbReference type="PANTHER" id="PTHR43078:SF6">
    <property type="entry name" value="UDP-GLUCURONIC ACID DECARBOXYLASE 1"/>
    <property type="match status" value="1"/>
</dbReference>
<dbReference type="UniPathway" id="UPA00796">
    <property type="reaction ID" value="UER00771"/>
</dbReference>
<dbReference type="InterPro" id="IPR036291">
    <property type="entry name" value="NAD(P)-bd_dom_sf"/>
</dbReference>
<evidence type="ECO:0000256" key="11">
    <source>
        <dbReference type="ARBA" id="ARBA00023034"/>
    </source>
</evidence>
<keyword evidence="6" id="KW-0812">Transmembrane</keyword>
<keyword evidence="9" id="KW-1133">Transmembrane helix</keyword>
<dbReference type="InterPro" id="IPR016040">
    <property type="entry name" value="NAD(P)-bd_dom"/>
</dbReference>
<gene>
    <name evidence="16" type="ORF">COW99_01845</name>
</gene>
<comment type="cofactor">
    <cofactor evidence="1">
        <name>NAD(+)</name>
        <dbReference type="ChEBI" id="CHEBI:57540"/>
    </cofactor>
</comment>
<dbReference type="EMBL" id="PCTA01000010">
    <property type="protein sequence ID" value="PIP61947.1"/>
    <property type="molecule type" value="Genomic_DNA"/>
</dbReference>
<dbReference type="PANTHER" id="PTHR43078">
    <property type="entry name" value="UDP-GLUCURONIC ACID DECARBOXYLASE-RELATED"/>
    <property type="match status" value="1"/>
</dbReference>
<keyword evidence="7" id="KW-0210">Decarboxylase</keyword>
<dbReference type="GO" id="GO:0048040">
    <property type="term" value="F:UDP-glucuronate decarboxylase activity"/>
    <property type="evidence" value="ECO:0007669"/>
    <property type="project" value="UniProtKB-EC"/>
</dbReference>
<dbReference type="SUPFAM" id="SSF51735">
    <property type="entry name" value="NAD(P)-binding Rossmann-fold domains"/>
    <property type="match status" value="1"/>
</dbReference>
<reference evidence="16 17" key="1">
    <citation type="submission" date="2017-09" db="EMBL/GenBank/DDBJ databases">
        <title>Depth-based differentiation of microbial function through sediment-hosted aquifers and enrichment of novel symbionts in the deep terrestrial subsurface.</title>
        <authorList>
            <person name="Probst A.J."/>
            <person name="Ladd B."/>
            <person name="Jarett J.K."/>
            <person name="Geller-Mcgrath D.E."/>
            <person name="Sieber C.M."/>
            <person name="Emerson J.B."/>
            <person name="Anantharaman K."/>
            <person name="Thomas B.C."/>
            <person name="Malmstrom R."/>
            <person name="Stieglmeier M."/>
            <person name="Klingl A."/>
            <person name="Woyke T."/>
            <person name="Ryan C.M."/>
            <person name="Banfield J.F."/>
        </authorList>
    </citation>
    <scope>NUCLEOTIDE SEQUENCE [LARGE SCALE GENOMIC DNA]</scope>
    <source>
        <strain evidence="16">CG22_combo_CG10-13_8_21_14_all_38_20</strain>
    </source>
</reference>
<evidence type="ECO:0000256" key="6">
    <source>
        <dbReference type="ARBA" id="ARBA00022692"/>
    </source>
</evidence>
<dbReference type="GO" id="GO:0042732">
    <property type="term" value="P:D-xylose metabolic process"/>
    <property type="evidence" value="ECO:0007669"/>
    <property type="project" value="InterPro"/>
</dbReference>
<evidence type="ECO:0000256" key="7">
    <source>
        <dbReference type="ARBA" id="ARBA00022793"/>
    </source>
</evidence>
<evidence type="ECO:0000256" key="2">
    <source>
        <dbReference type="ARBA" id="ARBA00004447"/>
    </source>
</evidence>
<keyword evidence="14" id="KW-0456">Lyase</keyword>
<sequence length="318" mass="35247">MNKIIIVAGGAGFVGSHLCKALMEEGNRVVCFDNLSTGDKKNIQEFLQNDNFTFVLGDVADSAAYSSIENLEIDEIYHLASPASVTYIMEYPVEAAEANGSGTKNLLEIAKKKNARLLFASSSEAYGDPKEHPQRETYWGNVNSVGVRSGYDEGKRFGEALCMAYNREFGVEVRIVRIFNTYGPNSSISDTRVIPQFVTQALRGESLTTHGDGTQTRSFCYVSDMVSGFMKMMRSSETGPINMGNPDEYKIIDVAKKILSATDSKSQIEFVSRPKDDPAVRKPDISLAKKKLNWSPIVTFDDGLEKTIEYFKFILGKK</sequence>
<evidence type="ECO:0000256" key="1">
    <source>
        <dbReference type="ARBA" id="ARBA00001911"/>
    </source>
</evidence>
<dbReference type="GO" id="GO:0070403">
    <property type="term" value="F:NAD+ binding"/>
    <property type="evidence" value="ECO:0007669"/>
    <property type="project" value="InterPro"/>
</dbReference>
<dbReference type="GO" id="GO:0005737">
    <property type="term" value="C:cytoplasm"/>
    <property type="evidence" value="ECO:0007669"/>
    <property type="project" value="TreeGrafter"/>
</dbReference>
<dbReference type="Pfam" id="PF16363">
    <property type="entry name" value="GDP_Man_Dehyd"/>
    <property type="match status" value="1"/>
</dbReference>
<evidence type="ECO:0000256" key="8">
    <source>
        <dbReference type="ARBA" id="ARBA00022968"/>
    </source>
</evidence>
<evidence type="ECO:0000256" key="3">
    <source>
        <dbReference type="ARBA" id="ARBA00005100"/>
    </source>
</evidence>
<evidence type="ECO:0000256" key="14">
    <source>
        <dbReference type="ARBA" id="ARBA00023239"/>
    </source>
</evidence>
<keyword evidence="8" id="KW-0735">Signal-anchor</keyword>
<organism evidence="16 17">
    <name type="scientific">Candidatus Roizmanbacteria bacterium CG22_combo_CG10-13_8_21_14_all_38_20</name>
    <dbReference type="NCBI Taxonomy" id="1974862"/>
    <lineage>
        <taxon>Bacteria</taxon>
        <taxon>Candidatus Roizmaniibacteriota</taxon>
    </lineage>
</organism>
<proteinExistence type="inferred from homology"/>
<evidence type="ECO:0000256" key="5">
    <source>
        <dbReference type="ARBA" id="ARBA00012290"/>
    </source>
</evidence>
<dbReference type="AlphaFoldDB" id="A0A2H0BW90"/>